<organism evidence="1 2">
    <name type="scientific">Hyunsoonleella jejuensis</name>
    <dbReference type="NCBI Taxonomy" id="419940"/>
    <lineage>
        <taxon>Bacteria</taxon>
        <taxon>Pseudomonadati</taxon>
        <taxon>Bacteroidota</taxon>
        <taxon>Flavobacteriia</taxon>
        <taxon>Flavobacteriales</taxon>
        <taxon>Flavobacteriaceae</taxon>
    </lineage>
</organism>
<evidence type="ECO:0000313" key="1">
    <source>
        <dbReference type="EMBL" id="SEQ46251.1"/>
    </source>
</evidence>
<evidence type="ECO:0000313" key="2">
    <source>
        <dbReference type="Proteomes" id="UP000198999"/>
    </source>
</evidence>
<protein>
    <recommendedName>
        <fullName evidence="3">SnoaL-like domain-containing protein</fullName>
    </recommendedName>
</protein>
<dbReference type="STRING" id="419940.SAMN05421824_1719"/>
<sequence length="163" mass="19828">MKKEYLEKVQTIDDLITAFYACLGGEPGEKRDWEFMKFLFHPQGMKIGYEYDINKNFRPQWIHPNDYIERIGFWFNNTRETAFYERELGRVVETYANIGHAFSHCQAFHSKEDMANNKPYKQDVKSIQLAYYQDRWWIINMFWHGVTPEFPVPDRYKKFQQFP</sequence>
<name>A0A1H9G807_9FLAO</name>
<evidence type="ECO:0008006" key="3">
    <source>
        <dbReference type="Google" id="ProtNLM"/>
    </source>
</evidence>
<dbReference type="OrthoDB" id="8754772at2"/>
<reference evidence="1 2" key="1">
    <citation type="submission" date="2016-10" db="EMBL/GenBank/DDBJ databases">
        <authorList>
            <person name="de Groot N.N."/>
        </authorList>
    </citation>
    <scope>NUCLEOTIDE SEQUENCE [LARGE SCALE GENOMIC DNA]</scope>
    <source>
        <strain evidence="1 2">DSM 21035</strain>
    </source>
</reference>
<dbReference type="EMBL" id="FOFN01000002">
    <property type="protein sequence ID" value="SEQ46251.1"/>
    <property type="molecule type" value="Genomic_DNA"/>
</dbReference>
<dbReference type="Proteomes" id="UP000198999">
    <property type="component" value="Unassembled WGS sequence"/>
</dbReference>
<dbReference type="RefSeq" id="WP_092578528.1">
    <property type="nucleotide sequence ID" value="NZ_FOFN01000002.1"/>
</dbReference>
<proteinExistence type="predicted"/>
<dbReference type="AlphaFoldDB" id="A0A1H9G807"/>
<gene>
    <name evidence="1" type="ORF">SAMN05421824_1719</name>
</gene>
<keyword evidence="2" id="KW-1185">Reference proteome</keyword>
<accession>A0A1H9G807</accession>